<dbReference type="CTD" id="6749753"/>
<sequence length="277" mass="31883">MTDQDVPNFHLQEEKISCWTCLRRQLDEWCCYKSGHDDVYINIMEGGKYPFSGMPYYSMPMLSDSTIQQALDVGTCKPGYYSTTYQITISDVTYAFKKWNPQESTVPRCLQRLIILKNIIDGLAFLHDCQLVHNNLTRSTFPIPCHVGKIGYSCQDALAGIIRKSNDIYSFGAICLEITSGLQVFEKGRRPPLLKDYLISSRNQNWKMLKDKRISWKMQCTKSTFCRPRKKILELAVVCLSDIVRQRPAVIQVQERLEALIVKSVNESSKLEKYVPV</sequence>
<evidence type="ECO:0000313" key="2">
    <source>
        <dbReference type="Proteomes" id="UP000009022"/>
    </source>
</evidence>
<dbReference type="PhylomeDB" id="B3RJR2"/>
<accession>B3RJR2</accession>
<dbReference type="HOGENOM" id="CLU_1005858_0_0_1"/>
<dbReference type="KEGG" id="tad:TRIADDRAFT_51556"/>
<gene>
    <name evidence="1" type="ORF">TRIADDRAFT_51556</name>
</gene>
<reference evidence="1 2" key="1">
    <citation type="journal article" date="2008" name="Nature">
        <title>The Trichoplax genome and the nature of placozoans.</title>
        <authorList>
            <person name="Srivastava M."/>
            <person name="Begovic E."/>
            <person name="Chapman J."/>
            <person name="Putnam N.H."/>
            <person name="Hellsten U."/>
            <person name="Kawashima T."/>
            <person name="Kuo A."/>
            <person name="Mitros T."/>
            <person name="Salamov A."/>
            <person name="Carpenter M.L."/>
            <person name="Signorovitch A.Y."/>
            <person name="Moreno M.A."/>
            <person name="Kamm K."/>
            <person name="Grimwood J."/>
            <person name="Schmutz J."/>
            <person name="Shapiro H."/>
            <person name="Grigoriev I.V."/>
            <person name="Buss L.W."/>
            <person name="Schierwater B."/>
            <person name="Dellaporta S.L."/>
            <person name="Rokhsar D.S."/>
        </authorList>
    </citation>
    <scope>NUCLEOTIDE SEQUENCE [LARGE SCALE GENOMIC DNA]</scope>
    <source>
        <strain evidence="1 2">Grell-BS-1999</strain>
    </source>
</reference>
<dbReference type="InterPro" id="IPR011009">
    <property type="entry name" value="Kinase-like_dom_sf"/>
</dbReference>
<dbReference type="AlphaFoldDB" id="B3RJR2"/>
<evidence type="ECO:0008006" key="3">
    <source>
        <dbReference type="Google" id="ProtNLM"/>
    </source>
</evidence>
<dbReference type="InParanoid" id="B3RJR2"/>
<dbReference type="GO" id="GO:0035556">
    <property type="term" value="P:intracellular signal transduction"/>
    <property type="evidence" value="ECO:0000318"/>
    <property type="project" value="GO_Central"/>
</dbReference>
<proteinExistence type="predicted"/>
<keyword evidence="2" id="KW-1185">Reference proteome</keyword>
<dbReference type="RefSeq" id="XP_002108539.1">
    <property type="nucleotide sequence ID" value="XM_002108503.1"/>
</dbReference>
<dbReference type="SUPFAM" id="SSF56112">
    <property type="entry name" value="Protein kinase-like (PK-like)"/>
    <property type="match status" value="1"/>
</dbReference>
<protein>
    <recommendedName>
        <fullName evidence="3">Protein kinase domain-containing protein</fullName>
    </recommendedName>
</protein>
<dbReference type="GO" id="GO:0005634">
    <property type="term" value="C:nucleus"/>
    <property type="evidence" value="ECO:0000318"/>
    <property type="project" value="GO_Central"/>
</dbReference>
<name>B3RJR2_TRIAD</name>
<organism evidence="1 2">
    <name type="scientific">Trichoplax adhaerens</name>
    <name type="common">Trichoplax reptans</name>
    <dbReference type="NCBI Taxonomy" id="10228"/>
    <lineage>
        <taxon>Eukaryota</taxon>
        <taxon>Metazoa</taxon>
        <taxon>Placozoa</taxon>
        <taxon>Uniplacotomia</taxon>
        <taxon>Trichoplacea</taxon>
        <taxon>Trichoplacidae</taxon>
        <taxon>Trichoplax</taxon>
    </lineage>
</organism>
<evidence type="ECO:0000313" key="1">
    <source>
        <dbReference type="EMBL" id="EDV29337.1"/>
    </source>
</evidence>
<dbReference type="Gene3D" id="1.10.510.10">
    <property type="entry name" value="Transferase(Phosphotransferase) domain 1"/>
    <property type="match status" value="1"/>
</dbReference>
<dbReference type="GeneID" id="6749753"/>
<dbReference type="OrthoDB" id="4062651at2759"/>
<dbReference type="EMBL" id="DS985241">
    <property type="protein sequence ID" value="EDV29337.1"/>
    <property type="molecule type" value="Genomic_DNA"/>
</dbReference>
<dbReference type="GO" id="GO:0005737">
    <property type="term" value="C:cytoplasm"/>
    <property type="evidence" value="ECO:0000318"/>
    <property type="project" value="GO_Central"/>
</dbReference>
<dbReference type="Proteomes" id="UP000009022">
    <property type="component" value="Unassembled WGS sequence"/>
</dbReference>
<dbReference type="STRING" id="10228.B3RJR2"/>